<gene>
    <name evidence="2" type="ORF">Tco_1078639</name>
</gene>
<evidence type="ECO:0000313" key="2">
    <source>
        <dbReference type="EMBL" id="GJT89794.1"/>
    </source>
</evidence>
<sequence length="176" mass="18886">MPADKLLHHEVEGWVDILVDEVEELAIKVAEEVAENAILKAEVLTDEAVRNGSLKRSGEKRGNGREPSKEGNVKDDNKRAGTRKVFATITNPVRKETGPKMVNPLNARNPTAARGECYECGGTDHYKSACLRLNRAPGQGGNRLNQALAIEGGQGRGNNGNLACGRAFVMGAVEAL</sequence>
<dbReference type="Proteomes" id="UP001151760">
    <property type="component" value="Unassembled WGS sequence"/>
</dbReference>
<feature type="compositionally biased region" description="Basic and acidic residues" evidence="1">
    <location>
        <begin position="56"/>
        <end position="79"/>
    </location>
</feature>
<evidence type="ECO:0000256" key="1">
    <source>
        <dbReference type="SAM" id="MobiDB-lite"/>
    </source>
</evidence>
<keyword evidence="3" id="KW-1185">Reference proteome</keyword>
<feature type="region of interest" description="Disordered" evidence="1">
    <location>
        <begin position="52"/>
        <end position="80"/>
    </location>
</feature>
<protein>
    <recommendedName>
        <fullName evidence="4">CCHC-type domain-containing protein</fullName>
    </recommendedName>
</protein>
<evidence type="ECO:0008006" key="4">
    <source>
        <dbReference type="Google" id="ProtNLM"/>
    </source>
</evidence>
<reference evidence="2" key="2">
    <citation type="submission" date="2022-01" db="EMBL/GenBank/DDBJ databases">
        <authorList>
            <person name="Yamashiro T."/>
            <person name="Shiraishi A."/>
            <person name="Satake H."/>
            <person name="Nakayama K."/>
        </authorList>
    </citation>
    <scope>NUCLEOTIDE SEQUENCE</scope>
</reference>
<evidence type="ECO:0000313" key="3">
    <source>
        <dbReference type="Proteomes" id="UP001151760"/>
    </source>
</evidence>
<comment type="caution">
    <text evidence="2">The sequence shown here is derived from an EMBL/GenBank/DDBJ whole genome shotgun (WGS) entry which is preliminary data.</text>
</comment>
<accession>A0ABQ5HQG6</accession>
<organism evidence="2 3">
    <name type="scientific">Tanacetum coccineum</name>
    <dbReference type="NCBI Taxonomy" id="301880"/>
    <lineage>
        <taxon>Eukaryota</taxon>
        <taxon>Viridiplantae</taxon>
        <taxon>Streptophyta</taxon>
        <taxon>Embryophyta</taxon>
        <taxon>Tracheophyta</taxon>
        <taxon>Spermatophyta</taxon>
        <taxon>Magnoliopsida</taxon>
        <taxon>eudicotyledons</taxon>
        <taxon>Gunneridae</taxon>
        <taxon>Pentapetalae</taxon>
        <taxon>asterids</taxon>
        <taxon>campanulids</taxon>
        <taxon>Asterales</taxon>
        <taxon>Asteraceae</taxon>
        <taxon>Asteroideae</taxon>
        <taxon>Anthemideae</taxon>
        <taxon>Anthemidinae</taxon>
        <taxon>Tanacetum</taxon>
    </lineage>
</organism>
<dbReference type="EMBL" id="BQNB010019861">
    <property type="protein sequence ID" value="GJT89794.1"/>
    <property type="molecule type" value="Genomic_DNA"/>
</dbReference>
<reference evidence="2" key="1">
    <citation type="journal article" date="2022" name="Int. J. Mol. Sci.">
        <title>Draft Genome of Tanacetum Coccineum: Genomic Comparison of Closely Related Tanacetum-Family Plants.</title>
        <authorList>
            <person name="Yamashiro T."/>
            <person name="Shiraishi A."/>
            <person name="Nakayama K."/>
            <person name="Satake H."/>
        </authorList>
    </citation>
    <scope>NUCLEOTIDE SEQUENCE</scope>
</reference>
<name>A0ABQ5HQG6_9ASTR</name>
<proteinExistence type="predicted"/>